<dbReference type="GO" id="GO:0003700">
    <property type="term" value="F:DNA-binding transcription factor activity"/>
    <property type="evidence" value="ECO:0007669"/>
    <property type="project" value="InterPro"/>
</dbReference>
<dbReference type="EMBL" id="LAZR01058878">
    <property type="protein sequence ID" value="KKK68982.1"/>
    <property type="molecule type" value="Genomic_DNA"/>
</dbReference>
<keyword evidence="2" id="KW-0238">DNA-binding</keyword>
<proteinExistence type="predicted"/>
<dbReference type="GO" id="GO:0003677">
    <property type="term" value="F:DNA binding"/>
    <property type="evidence" value="ECO:0007669"/>
    <property type="project" value="UniProtKB-KW"/>
</dbReference>
<dbReference type="SUPFAM" id="SSF46785">
    <property type="entry name" value="Winged helix' DNA-binding domain"/>
    <property type="match status" value="1"/>
</dbReference>
<dbReference type="InterPro" id="IPR023187">
    <property type="entry name" value="Tscrpt_reg_MarR-type_CS"/>
</dbReference>
<accession>A0A0F8XIR1</accession>
<dbReference type="PANTHER" id="PTHR42756">
    <property type="entry name" value="TRANSCRIPTIONAL REGULATOR, MARR"/>
    <property type="match status" value="1"/>
</dbReference>
<evidence type="ECO:0000259" key="4">
    <source>
        <dbReference type="PROSITE" id="PS50995"/>
    </source>
</evidence>
<protein>
    <recommendedName>
        <fullName evidence="4">HTH marR-type domain-containing protein</fullName>
    </recommendedName>
</protein>
<dbReference type="PROSITE" id="PS50995">
    <property type="entry name" value="HTH_MARR_2"/>
    <property type="match status" value="1"/>
</dbReference>
<reference evidence="5" key="1">
    <citation type="journal article" date="2015" name="Nature">
        <title>Complex archaea that bridge the gap between prokaryotes and eukaryotes.</title>
        <authorList>
            <person name="Spang A."/>
            <person name="Saw J.H."/>
            <person name="Jorgensen S.L."/>
            <person name="Zaremba-Niedzwiedzka K."/>
            <person name="Martijn J."/>
            <person name="Lind A.E."/>
            <person name="van Eijk R."/>
            <person name="Schleper C."/>
            <person name="Guy L."/>
            <person name="Ettema T.J."/>
        </authorList>
    </citation>
    <scope>NUCLEOTIDE SEQUENCE</scope>
</reference>
<evidence type="ECO:0000313" key="5">
    <source>
        <dbReference type="EMBL" id="KKK68982.1"/>
    </source>
</evidence>
<dbReference type="AlphaFoldDB" id="A0A0F8XIR1"/>
<dbReference type="SMART" id="SM00347">
    <property type="entry name" value="HTH_MARR"/>
    <property type="match status" value="1"/>
</dbReference>
<keyword evidence="1" id="KW-0805">Transcription regulation</keyword>
<organism evidence="5">
    <name type="scientific">marine sediment metagenome</name>
    <dbReference type="NCBI Taxonomy" id="412755"/>
    <lineage>
        <taxon>unclassified sequences</taxon>
        <taxon>metagenomes</taxon>
        <taxon>ecological metagenomes</taxon>
    </lineage>
</organism>
<dbReference type="InterPro" id="IPR000835">
    <property type="entry name" value="HTH_MarR-typ"/>
</dbReference>
<evidence type="ECO:0000256" key="2">
    <source>
        <dbReference type="ARBA" id="ARBA00023125"/>
    </source>
</evidence>
<dbReference type="Gene3D" id="1.10.10.10">
    <property type="entry name" value="Winged helix-like DNA-binding domain superfamily/Winged helix DNA-binding domain"/>
    <property type="match status" value="1"/>
</dbReference>
<evidence type="ECO:0000256" key="1">
    <source>
        <dbReference type="ARBA" id="ARBA00023015"/>
    </source>
</evidence>
<comment type="caution">
    <text evidence="5">The sequence shown here is derived from an EMBL/GenBank/DDBJ whole genome shotgun (WGS) entry which is preliminary data.</text>
</comment>
<dbReference type="PANTHER" id="PTHR42756:SF1">
    <property type="entry name" value="TRANSCRIPTIONAL REPRESSOR OF EMRAB OPERON"/>
    <property type="match status" value="1"/>
</dbReference>
<dbReference type="InterPro" id="IPR036390">
    <property type="entry name" value="WH_DNA-bd_sf"/>
</dbReference>
<gene>
    <name evidence="5" type="ORF">LCGC14_2938590</name>
</gene>
<name>A0A0F8XIR1_9ZZZZ</name>
<dbReference type="PROSITE" id="PS01117">
    <property type="entry name" value="HTH_MARR_1"/>
    <property type="match status" value="1"/>
</dbReference>
<keyword evidence="3" id="KW-0804">Transcription</keyword>
<dbReference type="InterPro" id="IPR036388">
    <property type="entry name" value="WH-like_DNA-bd_sf"/>
</dbReference>
<dbReference type="PRINTS" id="PR00598">
    <property type="entry name" value="HTHMARR"/>
</dbReference>
<sequence length="154" mass="17335">MKEPASLGQCCIDDLDPVQDLGRLVSYLRSNLVTHLDTELMPMDLTSAQYIVVVLLARGKVNTLAQLCEHMVYDRGAMSRLLSRLEEKGLVARQQSAEDRRSTLLCLTEKGQQLYPEILPIVNNIYRTALSDFSDDEKAQLASLLFRAIHNLKS</sequence>
<feature type="domain" description="HTH marR-type" evidence="4">
    <location>
        <begin position="14"/>
        <end position="150"/>
    </location>
</feature>
<dbReference type="Pfam" id="PF12802">
    <property type="entry name" value="MarR_2"/>
    <property type="match status" value="1"/>
</dbReference>
<evidence type="ECO:0000256" key="3">
    <source>
        <dbReference type="ARBA" id="ARBA00023163"/>
    </source>
</evidence>